<dbReference type="GO" id="GO:0000423">
    <property type="term" value="P:mitophagy"/>
    <property type="evidence" value="ECO:0007669"/>
    <property type="project" value="TreeGrafter"/>
</dbReference>
<dbReference type="HOGENOM" id="CLU_046719_1_0_1"/>
<dbReference type="GO" id="GO:0000045">
    <property type="term" value="P:autophagosome assembly"/>
    <property type="evidence" value="ECO:0007669"/>
    <property type="project" value="TreeGrafter"/>
</dbReference>
<reference evidence="3" key="1">
    <citation type="submission" date="2011-05" db="EMBL/GenBank/DDBJ databases">
        <authorList>
            <person name="Richards S.R."/>
            <person name="Qu J."/>
            <person name="Jiang H."/>
            <person name="Jhangiani S.N."/>
            <person name="Agravi P."/>
            <person name="Goodspeed R."/>
            <person name="Gross S."/>
            <person name="Mandapat C."/>
            <person name="Jackson L."/>
            <person name="Mathew T."/>
            <person name="Pu L."/>
            <person name="Thornton R."/>
            <person name="Saada N."/>
            <person name="Wilczek-Boney K.B."/>
            <person name="Lee S."/>
            <person name="Kovar C."/>
            <person name="Wu Y."/>
            <person name="Scherer S.E."/>
            <person name="Worley K.C."/>
            <person name="Muzny D.M."/>
            <person name="Gibbs R."/>
        </authorList>
    </citation>
    <scope>NUCLEOTIDE SEQUENCE</scope>
    <source>
        <strain evidence="3">Brora</strain>
    </source>
</reference>
<name>T1JJT5_STRMM</name>
<dbReference type="Pfam" id="PF10186">
    <property type="entry name" value="ATG14"/>
    <property type="match status" value="1"/>
</dbReference>
<dbReference type="PANTHER" id="PTHR13664:SF0">
    <property type="entry name" value="BECLIN 1-ASSOCIATED AUTOPHAGY-RELATED KEY REGULATOR"/>
    <property type="match status" value="1"/>
</dbReference>
<dbReference type="EMBL" id="JH432201">
    <property type="status" value="NOT_ANNOTATED_CDS"/>
    <property type="molecule type" value="Genomic_DNA"/>
</dbReference>
<dbReference type="STRING" id="126957.T1JJT5"/>
<proteinExistence type="predicted"/>
<dbReference type="GO" id="GO:0097632">
    <property type="term" value="C:extrinsic component of phagophore assembly site membrane"/>
    <property type="evidence" value="ECO:0007669"/>
    <property type="project" value="TreeGrafter"/>
</dbReference>
<sequence length="325" mass="36644">MITYMNKILDKTRHSNKSLQEVQETVGWVVKEHVDALVKYIFPISEIRPNKSEPDSGAEDTVTALAEASRTTYVHGRWVYADNVCDVQYQIVESFLPASGDYSDYSIWVSTTKDAVPAVELAHKNPAYAITAGLTYTTQLICVLSFFMDLNLPHELNYSDFCSHELNRDRFVQKVAKMNANVLHLCFHHGVNPDKLHPRQTIRNLLHLLNSENYNPQRLGLYRIETNQLNSMEESLRSDLNISVSDEDEDEENDFIGEWEKVHSVSCEDTQIPSRGLSATTAVQYNTLFRQNTHPPHAHATASATGGLVSSAMGAVTSWWKALGK</sequence>
<evidence type="ECO:0008006" key="4">
    <source>
        <dbReference type="Google" id="ProtNLM"/>
    </source>
</evidence>
<keyword evidence="1" id="KW-0175">Coiled coil</keyword>
<dbReference type="InterPro" id="IPR018791">
    <property type="entry name" value="UV_resistance/autophagy_Atg14"/>
</dbReference>
<accession>T1JJT5</accession>
<dbReference type="PANTHER" id="PTHR13664">
    <property type="entry name" value="BECLIN 1-ASSOCIATED AUTOPHAGY-RELATED KEY REGULATOR"/>
    <property type="match status" value="1"/>
</dbReference>
<dbReference type="GO" id="GO:0043495">
    <property type="term" value="F:protein-membrane adaptor activity"/>
    <property type="evidence" value="ECO:0007669"/>
    <property type="project" value="TreeGrafter"/>
</dbReference>
<protein>
    <recommendedName>
        <fullName evidence="4">Beclin 1-associated autophagy-related key regulator</fullName>
    </recommendedName>
</protein>
<organism evidence="2 3">
    <name type="scientific">Strigamia maritima</name>
    <name type="common">European centipede</name>
    <name type="synonym">Geophilus maritimus</name>
    <dbReference type="NCBI Taxonomy" id="126957"/>
    <lineage>
        <taxon>Eukaryota</taxon>
        <taxon>Metazoa</taxon>
        <taxon>Ecdysozoa</taxon>
        <taxon>Arthropoda</taxon>
        <taxon>Myriapoda</taxon>
        <taxon>Chilopoda</taxon>
        <taxon>Pleurostigmophora</taxon>
        <taxon>Geophilomorpha</taxon>
        <taxon>Linotaeniidae</taxon>
        <taxon>Strigamia</taxon>
    </lineage>
</organism>
<dbReference type="GO" id="GO:0035014">
    <property type="term" value="F:phosphatidylinositol 3-kinase regulator activity"/>
    <property type="evidence" value="ECO:0007669"/>
    <property type="project" value="TreeGrafter"/>
</dbReference>
<dbReference type="GO" id="GO:0097629">
    <property type="term" value="C:extrinsic component of omegasome membrane"/>
    <property type="evidence" value="ECO:0007669"/>
    <property type="project" value="TreeGrafter"/>
</dbReference>
<evidence type="ECO:0000313" key="2">
    <source>
        <dbReference type="EnsemblMetazoa" id="SMAR014115-PA"/>
    </source>
</evidence>
<dbReference type="OMA" id="ANDICWE"/>
<dbReference type="AlphaFoldDB" id="T1JJT5"/>
<dbReference type="GO" id="GO:0035032">
    <property type="term" value="C:phosphatidylinositol 3-kinase complex, class III"/>
    <property type="evidence" value="ECO:0007669"/>
    <property type="project" value="TreeGrafter"/>
</dbReference>
<dbReference type="GO" id="GO:0009267">
    <property type="term" value="P:cellular response to starvation"/>
    <property type="evidence" value="ECO:0007669"/>
    <property type="project" value="TreeGrafter"/>
</dbReference>
<dbReference type="GO" id="GO:0005776">
    <property type="term" value="C:autophagosome"/>
    <property type="evidence" value="ECO:0007669"/>
    <property type="project" value="TreeGrafter"/>
</dbReference>
<dbReference type="Proteomes" id="UP000014500">
    <property type="component" value="Unassembled WGS sequence"/>
</dbReference>
<dbReference type="GO" id="GO:0016240">
    <property type="term" value="P:autophagosome membrane docking"/>
    <property type="evidence" value="ECO:0007669"/>
    <property type="project" value="TreeGrafter"/>
</dbReference>
<evidence type="ECO:0000313" key="3">
    <source>
        <dbReference type="Proteomes" id="UP000014500"/>
    </source>
</evidence>
<keyword evidence="3" id="KW-1185">Reference proteome</keyword>
<dbReference type="eggNOG" id="KOG4398">
    <property type="taxonomic scope" value="Eukaryota"/>
</dbReference>
<dbReference type="PhylomeDB" id="T1JJT5"/>
<reference evidence="2" key="2">
    <citation type="submission" date="2015-02" db="UniProtKB">
        <authorList>
            <consortium name="EnsemblMetazoa"/>
        </authorList>
    </citation>
    <scope>IDENTIFICATION</scope>
</reference>
<evidence type="ECO:0000256" key="1">
    <source>
        <dbReference type="ARBA" id="ARBA00023054"/>
    </source>
</evidence>
<dbReference type="EnsemblMetazoa" id="SMAR014115-RA">
    <property type="protein sequence ID" value="SMAR014115-PA"/>
    <property type="gene ID" value="SMAR014115"/>
</dbReference>